<comment type="similarity">
    <text evidence="1">Belongs to the HipA Ser/Thr kinase family.</text>
</comment>
<sequence>MIKIEVCPGNLIPGFDTYSPVCRKNLFNGKKVSPVLDFDYDADCLEVTESINQISVSGVQEKLSAIVENGKIILTPTGQQGRYIIKPMPNYKYLRFRNFIPANEHLTMQIAKQVYKINVAENGLLFFANGDAAYITKRFDFDINGNKIKQEDFSSLAQKTTFTHGKDYKYTGSYEDVATLLKANVSAWQVEMSKLFTLLIFNYLFANGDAHLKNFSLQQSANGDYLLSPAYDLMNTSIHVRDEDFALQGGLMPESEHSEVYHNSGHPCKEDFITFANRTGVLPKKRDAIIKMFSDNNPLIDKLIDRSFLDDKIKRMYRRSYQERLSRFLRQSVI</sequence>
<reference evidence="5 6" key="1">
    <citation type="submission" date="2020-08" db="EMBL/GenBank/DDBJ databases">
        <title>Genome public.</title>
        <authorList>
            <person name="Liu C."/>
            <person name="Sun Q."/>
        </authorList>
    </citation>
    <scope>NUCLEOTIDE SEQUENCE [LARGE SCALE GENOMIC DNA]</scope>
    <source>
        <strain evidence="5 6">NSJ-56</strain>
    </source>
</reference>
<dbReference type="InterPro" id="IPR052028">
    <property type="entry name" value="HipA_Ser/Thr_kinase"/>
</dbReference>
<keyword evidence="2" id="KW-0808">Transferase</keyword>
<feature type="domain" description="HipA-like C-terminal" evidence="4">
    <location>
        <begin position="54"/>
        <end position="291"/>
    </location>
</feature>
<dbReference type="PANTHER" id="PTHR37419">
    <property type="entry name" value="SERINE/THREONINE-PROTEIN KINASE TOXIN HIPA"/>
    <property type="match status" value="1"/>
</dbReference>
<dbReference type="Proteomes" id="UP000646484">
    <property type="component" value="Unassembled WGS sequence"/>
</dbReference>
<evidence type="ECO:0000313" key="5">
    <source>
        <dbReference type="EMBL" id="MBC5620754.1"/>
    </source>
</evidence>
<dbReference type="RefSeq" id="WP_186975421.1">
    <property type="nucleotide sequence ID" value="NZ_JACOOH010000002.1"/>
</dbReference>
<dbReference type="Pfam" id="PF07804">
    <property type="entry name" value="HipA_C"/>
    <property type="match status" value="1"/>
</dbReference>
<dbReference type="Gene3D" id="1.10.1070.20">
    <property type="match status" value="1"/>
</dbReference>
<evidence type="ECO:0000313" key="6">
    <source>
        <dbReference type="Proteomes" id="UP000646484"/>
    </source>
</evidence>
<dbReference type="InterPro" id="IPR012893">
    <property type="entry name" value="HipA-like_C"/>
</dbReference>
<gene>
    <name evidence="5" type="ORF">H8S64_06545</name>
</gene>
<comment type="caution">
    <text evidence="5">The sequence shown here is derived from an EMBL/GenBank/DDBJ whole genome shotgun (WGS) entry which is preliminary data.</text>
</comment>
<dbReference type="EMBL" id="JACOOH010000002">
    <property type="protein sequence ID" value="MBC5620754.1"/>
    <property type="molecule type" value="Genomic_DNA"/>
</dbReference>
<keyword evidence="6" id="KW-1185">Reference proteome</keyword>
<dbReference type="PANTHER" id="PTHR37419:SF1">
    <property type="entry name" value="SERINE_THREONINE-PROTEIN KINASE TOXIN HIPA"/>
    <property type="match status" value="1"/>
</dbReference>
<accession>A0ABR7CYJ9</accession>
<evidence type="ECO:0000256" key="2">
    <source>
        <dbReference type="ARBA" id="ARBA00022679"/>
    </source>
</evidence>
<evidence type="ECO:0000256" key="3">
    <source>
        <dbReference type="ARBA" id="ARBA00022777"/>
    </source>
</evidence>
<proteinExistence type="inferred from homology"/>
<evidence type="ECO:0000259" key="4">
    <source>
        <dbReference type="Pfam" id="PF07804"/>
    </source>
</evidence>
<organism evidence="5 6">
    <name type="scientific">Butyricimonas hominis</name>
    <dbReference type="NCBI Taxonomy" id="2763032"/>
    <lineage>
        <taxon>Bacteria</taxon>
        <taxon>Pseudomonadati</taxon>
        <taxon>Bacteroidota</taxon>
        <taxon>Bacteroidia</taxon>
        <taxon>Bacteroidales</taxon>
        <taxon>Odoribacteraceae</taxon>
        <taxon>Butyricimonas</taxon>
    </lineage>
</organism>
<keyword evidence="3" id="KW-0418">Kinase</keyword>
<evidence type="ECO:0000256" key="1">
    <source>
        <dbReference type="ARBA" id="ARBA00010164"/>
    </source>
</evidence>
<protein>
    <submittedName>
        <fullName evidence="5">HipA domain-containing protein</fullName>
    </submittedName>
</protein>
<name>A0ABR7CYJ9_9BACT</name>